<gene>
    <name evidence="2" type="ORF">RPMA_07845</name>
</gene>
<dbReference type="Pfam" id="PF05050">
    <property type="entry name" value="Methyltransf_21"/>
    <property type="match status" value="1"/>
</dbReference>
<dbReference type="NCBIfam" id="TIGR01444">
    <property type="entry name" value="fkbM_fam"/>
    <property type="match status" value="1"/>
</dbReference>
<dbReference type="InterPro" id="IPR029063">
    <property type="entry name" value="SAM-dependent_MTases_sf"/>
</dbReference>
<dbReference type="Gene3D" id="3.40.50.150">
    <property type="entry name" value="Vaccinia Virus protein VP39"/>
    <property type="match status" value="1"/>
</dbReference>
<dbReference type="GO" id="GO:0008168">
    <property type="term" value="F:methyltransferase activity"/>
    <property type="evidence" value="ECO:0007669"/>
    <property type="project" value="UniProtKB-KW"/>
</dbReference>
<dbReference type="Proteomes" id="UP000682843">
    <property type="component" value="Chromosome"/>
</dbReference>
<dbReference type="SUPFAM" id="SSF53335">
    <property type="entry name" value="S-adenosyl-L-methionine-dependent methyltransferases"/>
    <property type="match status" value="1"/>
</dbReference>
<dbReference type="InterPro" id="IPR006342">
    <property type="entry name" value="FkbM_mtfrase"/>
</dbReference>
<dbReference type="InterPro" id="IPR053188">
    <property type="entry name" value="FkbM_Methyltransferase"/>
</dbReference>
<organism evidence="2 3">
    <name type="scientific">Tardiphaga alba</name>
    <dbReference type="NCBI Taxonomy" id="340268"/>
    <lineage>
        <taxon>Bacteria</taxon>
        <taxon>Pseudomonadati</taxon>
        <taxon>Pseudomonadota</taxon>
        <taxon>Alphaproteobacteria</taxon>
        <taxon>Hyphomicrobiales</taxon>
        <taxon>Nitrobacteraceae</taxon>
        <taxon>Tardiphaga</taxon>
    </lineage>
</organism>
<evidence type="ECO:0000313" key="3">
    <source>
        <dbReference type="Proteomes" id="UP000682843"/>
    </source>
</evidence>
<sequence length="357" mass="39791">MDMLVISLNFRSKMSLWLLKECYAHPLLIGALSDSPLIFVDVGAAVGVEDPWCDLISDRKLTKVVAFEPHPDNFQKIKREPNGDYHQIAIGEKDDSLPFYLDGTESSLTNRTGNCEHQMVSVRSLQSLRHDGTIPSLDVIKTDAECHDFEAMMSAGHFLADETLAIQCEFGFDTVGEPAFREYDAVLSPKGFKLFGLSTQRGALGEIMGGNFLYVRDIFSLLDDVADPQHLRVKALKLFAISISLSNLNYAYVIARALGEQGILSPDESSELVRLSTSGRYMPDAYQSSPLRNRIAAALGNLAHLVVGQDWRAVSSLEANRLHNYSLLVRKGRADTHLYEYYYNEVKQSHTHSKSAL</sequence>
<keyword evidence="3" id="KW-1185">Reference proteome</keyword>
<protein>
    <submittedName>
        <fullName evidence="2">FkbM family methyltransferase</fullName>
    </submittedName>
</protein>
<accession>A0ABX8A4X6</accession>
<name>A0ABX8A4X6_9BRAD</name>
<dbReference type="EMBL" id="CP036498">
    <property type="protein sequence ID" value="QUS38753.1"/>
    <property type="molecule type" value="Genomic_DNA"/>
</dbReference>
<feature type="domain" description="Methyltransferase FkbM" evidence="1">
    <location>
        <begin position="41"/>
        <end position="193"/>
    </location>
</feature>
<dbReference type="GO" id="GO:0032259">
    <property type="term" value="P:methylation"/>
    <property type="evidence" value="ECO:0007669"/>
    <property type="project" value="UniProtKB-KW"/>
</dbReference>
<evidence type="ECO:0000313" key="2">
    <source>
        <dbReference type="EMBL" id="QUS38753.1"/>
    </source>
</evidence>
<dbReference type="PANTHER" id="PTHR36973:SF4">
    <property type="entry name" value="NODULATION PROTEIN"/>
    <property type="match status" value="1"/>
</dbReference>
<dbReference type="PANTHER" id="PTHR36973">
    <property type="entry name" value="SLL1456 PROTEIN-RELATED"/>
    <property type="match status" value="1"/>
</dbReference>
<keyword evidence="2" id="KW-0808">Transferase</keyword>
<evidence type="ECO:0000259" key="1">
    <source>
        <dbReference type="Pfam" id="PF05050"/>
    </source>
</evidence>
<proteinExistence type="predicted"/>
<keyword evidence="2" id="KW-0489">Methyltransferase</keyword>
<reference evidence="2 3" key="1">
    <citation type="submission" date="2019-02" db="EMBL/GenBank/DDBJ databases">
        <title>Emended description of the genus Rhodopseudomonas and description of Rhodopseudomonas albus sp. nov., a non-phototrophic, heavy-metal-tolerant bacterium isolated from garden soil.</title>
        <authorList>
            <person name="Bao Z."/>
            <person name="Cao W.W."/>
            <person name="Sato Y."/>
            <person name="Nishizawa T."/>
            <person name="Zhao J."/>
            <person name="Guo Y."/>
            <person name="Ohta H."/>
        </authorList>
    </citation>
    <scope>NUCLEOTIDE SEQUENCE [LARGE SCALE GENOMIC DNA]</scope>
    <source>
        <strain evidence="2 3">SK50-23</strain>
    </source>
</reference>